<proteinExistence type="predicted"/>
<dbReference type="Pfam" id="PF04149">
    <property type="entry name" value="DUF397"/>
    <property type="match status" value="1"/>
</dbReference>
<gene>
    <name evidence="3" type="ORF">GTS_10520</name>
</gene>
<feature type="domain" description="DUF397" evidence="2">
    <location>
        <begin position="9"/>
        <end position="39"/>
    </location>
</feature>
<dbReference type="AlphaFoldDB" id="A0A4D4J468"/>
<dbReference type="EMBL" id="BJFL01000003">
    <property type="protein sequence ID" value="GDY29419.1"/>
    <property type="molecule type" value="Genomic_DNA"/>
</dbReference>
<evidence type="ECO:0000256" key="1">
    <source>
        <dbReference type="SAM" id="MobiDB-lite"/>
    </source>
</evidence>
<sequence>MSTPNLARARWRRSSRTGGANGGGNCVEVAYVAEVVKVRSGDLDPA</sequence>
<organism evidence="3 4">
    <name type="scientific">Gandjariella thermophila</name>
    <dbReference type="NCBI Taxonomy" id="1931992"/>
    <lineage>
        <taxon>Bacteria</taxon>
        <taxon>Bacillati</taxon>
        <taxon>Actinomycetota</taxon>
        <taxon>Actinomycetes</taxon>
        <taxon>Pseudonocardiales</taxon>
        <taxon>Pseudonocardiaceae</taxon>
        <taxon>Gandjariella</taxon>
    </lineage>
</organism>
<dbReference type="InterPro" id="IPR007278">
    <property type="entry name" value="DUF397"/>
</dbReference>
<keyword evidence="4" id="KW-1185">Reference proteome</keyword>
<reference evidence="4" key="1">
    <citation type="submission" date="2019-04" db="EMBL/GenBank/DDBJ databases">
        <title>Draft genome sequence of Pseudonocardiaceae bacterium SL3-2-4.</title>
        <authorList>
            <person name="Ningsih F."/>
            <person name="Yokota A."/>
            <person name="Sakai Y."/>
            <person name="Nanatani K."/>
            <person name="Yabe S."/>
            <person name="Oetari A."/>
            <person name="Sjamsuridzal W."/>
        </authorList>
    </citation>
    <scope>NUCLEOTIDE SEQUENCE [LARGE SCALE GENOMIC DNA]</scope>
    <source>
        <strain evidence="4">SL3-2-4</strain>
    </source>
</reference>
<accession>A0A4D4J468</accession>
<feature type="region of interest" description="Disordered" evidence="1">
    <location>
        <begin position="1"/>
        <end position="25"/>
    </location>
</feature>
<dbReference type="Proteomes" id="UP000298860">
    <property type="component" value="Unassembled WGS sequence"/>
</dbReference>
<evidence type="ECO:0000313" key="3">
    <source>
        <dbReference type="EMBL" id="GDY29419.1"/>
    </source>
</evidence>
<evidence type="ECO:0000313" key="4">
    <source>
        <dbReference type="Proteomes" id="UP000298860"/>
    </source>
</evidence>
<evidence type="ECO:0000259" key="2">
    <source>
        <dbReference type="Pfam" id="PF04149"/>
    </source>
</evidence>
<comment type="caution">
    <text evidence="3">The sequence shown here is derived from an EMBL/GenBank/DDBJ whole genome shotgun (WGS) entry which is preliminary data.</text>
</comment>
<protein>
    <recommendedName>
        <fullName evidence="2">DUF397 domain-containing protein</fullName>
    </recommendedName>
</protein>
<name>A0A4D4J468_9PSEU</name>
<dbReference type="RefSeq" id="WP_137812586.1">
    <property type="nucleotide sequence ID" value="NZ_BJFL01000003.1"/>
</dbReference>